<feature type="region of interest" description="Disordered" evidence="1">
    <location>
        <begin position="1"/>
        <end position="22"/>
    </location>
</feature>
<gene>
    <name evidence="2" type="ORF">FWK35_00020626</name>
</gene>
<comment type="caution">
    <text evidence="2">The sequence shown here is derived from an EMBL/GenBank/DDBJ whole genome shotgun (WGS) entry which is preliminary data.</text>
</comment>
<name>A0A6G0XDV7_APHCR</name>
<keyword evidence="3" id="KW-1185">Reference proteome</keyword>
<dbReference type="EMBL" id="VUJU01007937">
    <property type="protein sequence ID" value="KAF0738244.1"/>
    <property type="molecule type" value="Genomic_DNA"/>
</dbReference>
<accession>A0A6G0XDV7</accession>
<proteinExistence type="predicted"/>
<reference evidence="2 3" key="1">
    <citation type="submission" date="2019-08" db="EMBL/GenBank/DDBJ databases">
        <title>Whole genome of Aphis craccivora.</title>
        <authorList>
            <person name="Voronova N.V."/>
            <person name="Shulinski R.S."/>
            <person name="Bandarenka Y.V."/>
            <person name="Zhorov D.G."/>
            <person name="Warner D."/>
        </authorList>
    </citation>
    <scope>NUCLEOTIDE SEQUENCE [LARGE SCALE GENOMIC DNA]</scope>
    <source>
        <strain evidence="2">180601</strain>
        <tissue evidence="2">Whole Body</tissue>
    </source>
</reference>
<dbReference type="Proteomes" id="UP000478052">
    <property type="component" value="Unassembled WGS sequence"/>
</dbReference>
<dbReference type="AlphaFoldDB" id="A0A6G0XDV7"/>
<evidence type="ECO:0000313" key="3">
    <source>
        <dbReference type="Proteomes" id="UP000478052"/>
    </source>
</evidence>
<feature type="compositionally biased region" description="Polar residues" evidence="1">
    <location>
        <begin position="1"/>
        <end position="12"/>
    </location>
</feature>
<feature type="non-terminal residue" evidence="2">
    <location>
        <position position="1"/>
    </location>
</feature>
<sequence length="82" mass="9332">SSGARALSSTNGAHALHSRKGAHALYSKKGAHALMRGDDLVKPAGQRHRRLHQRILRYQEIVFIPGDRDPYRTIHCLWRHTK</sequence>
<feature type="non-terminal residue" evidence="2">
    <location>
        <position position="82"/>
    </location>
</feature>
<evidence type="ECO:0000256" key="1">
    <source>
        <dbReference type="SAM" id="MobiDB-lite"/>
    </source>
</evidence>
<evidence type="ECO:0000313" key="2">
    <source>
        <dbReference type="EMBL" id="KAF0738244.1"/>
    </source>
</evidence>
<protein>
    <submittedName>
        <fullName evidence="2">Uncharacterized protein</fullName>
    </submittedName>
</protein>
<organism evidence="2 3">
    <name type="scientific">Aphis craccivora</name>
    <name type="common">Cowpea aphid</name>
    <dbReference type="NCBI Taxonomy" id="307492"/>
    <lineage>
        <taxon>Eukaryota</taxon>
        <taxon>Metazoa</taxon>
        <taxon>Ecdysozoa</taxon>
        <taxon>Arthropoda</taxon>
        <taxon>Hexapoda</taxon>
        <taxon>Insecta</taxon>
        <taxon>Pterygota</taxon>
        <taxon>Neoptera</taxon>
        <taxon>Paraneoptera</taxon>
        <taxon>Hemiptera</taxon>
        <taxon>Sternorrhyncha</taxon>
        <taxon>Aphidomorpha</taxon>
        <taxon>Aphidoidea</taxon>
        <taxon>Aphididae</taxon>
        <taxon>Aphidini</taxon>
        <taxon>Aphis</taxon>
        <taxon>Aphis</taxon>
    </lineage>
</organism>